<dbReference type="AlphaFoldDB" id="A0AAD5VAJ0"/>
<dbReference type="InterPro" id="IPR006094">
    <property type="entry name" value="Oxid_FAD_bind_N"/>
</dbReference>
<accession>A0AAD5VAJ0</accession>
<feature type="transmembrane region" description="Helical" evidence="11">
    <location>
        <begin position="366"/>
        <end position="388"/>
    </location>
</feature>
<dbReference type="EMBL" id="JANAWD010000050">
    <property type="protein sequence ID" value="KAJ3489222.1"/>
    <property type="molecule type" value="Genomic_DNA"/>
</dbReference>
<evidence type="ECO:0000256" key="2">
    <source>
        <dbReference type="ARBA" id="ARBA00004173"/>
    </source>
</evidence>
<dbReference type="GO" id="GO:0005739">
    <property type="term" value="C:mitochondrion"/>
    <property type="evidence" value="ECO:0007669"/>
    <property type="project" value="UniProtKB-SubCell"/>
</dbReference>
<proteinExistence type="inferred from homology"/>
<evidence type="ECO:0000256" key="12">
    <source>
        <dbReference type="SAM" id="SignalP"/>
    </source>
</evidence>
<dbReference type="InterPro" id="IPR016164">
    <property type="entry name" value="FAD-linked_Oxase-like_C"/>
</dbReference>
<feature type="transmembrane region" description="Helical" evidence="11">
    <location>
        <begin position="263"/>
        <end position="283"/>
    </location>
</feature>
<dbReference type="Pfam" id="PF06728">
    <property type="entry name" value="PIG-U"/>
    <property type="match status" value="1"/>
</dbReference>
<sequence length="1092" mass="120143">MDFGLAFPTLVTLRLLLALTPLHQLLKDDHQLASPLTSFPRLREGVYLFQHGIDPYSGGLFRHSPLLLSLFSTVIPLKESIIALLWTACDSIAAWTLVKIWRSRKGVQSSERDSLVAALYLLNPYVVLPTLALSSSTLENTTFLLSLMFACQGSSAAAMLSLAFLVQLSLSSIVFVLPLILLLLSSPLSRLAAPQPLSINTRSAFLLITQFATYFVILTFVSTLVCGGWSWVEQSWGSILTLPDLTPNPGLWWYFFTEMFDHFRPFFLLVFSVHLLIYVLPICIKFQHDLLYATFLLTGVLATFKAYPTLSDPGLFISLFALFPETFSYLRHPIVTTLLHLHSALLLPLFHHLWLSQGTGNANFFYASTLVFGMANGAALLDAIWAGLRTAMGKLPDGFEIVQDSASEGVGDGISIGWVRTLPDYARSRAEYDSCPHQRVRSPGRGTLPSKNNAFPRLPLSRALRVSPFSQSPSLRGLAANWNAGDVIDINRFRAQVPRISARLRRNVSDLGAKDISSAPATNKGNGYRAFYAFALGSLLSSSLVYYLSNASFGKDDPRLQSIPSTKSGLNETYGSAQDFQNAIAELRRTFPLEDKVSTDLEVLELHGFSENDYHPGSSPTVVVFPQSTEDVVKIVKIANHYRMPVIPYSGATSLEGHYRAPSFGAICVDVSGMDKILEIHEADSDVVCQPGARWMDINDTLKKKGIPLFFPIDPAPGATIGGMVSTGCSGTNAVRYGTAKAEWFLNVTVVLPSGEVIKTRRRSRKSSAGFDTTKLFVGAEGTLGIITEVTVRLAPLLPTNVAVVQFPDVRKATEAVIEILNQGVGIQCVELCDNEFMRSTNLYGMSQRKWPEKDSLFFKFQGPTEASLKETAGIVKAITKKYGGTGFELARNQKEAADLWADRKNALYSGLALLEGSRGWSTDVCVPVSRLPDLVYETKKDIEKSGVVSTIVGHVGDGNFHALLLFRTDEELQIIRGLVHRMVERAIALDGTCTGEHGVGIGKREYLYDELGEGTVELMKTVKRAIDPLNLFNPGKPPVGASLSVNVTTLLESYIALCKYTAWDTIDWQEHCAASRWSWCPRHASSYRSVQ</sequence>
<name>A0AAD5VAJ0_9APHY</name>
<dbReference type="InterPro" id="IPR016169">
    <property type="entry name" value="FAD-bd_PCMH_sub2"/>
</dbReference>
<feature type="transmembrane region" description="Helical" evidence="11">
    <location>
        <begin position="290"/>
        <end position="307"/>
    </location>
</feature>
<evidence type="ECO:0000256" key="8">
    <source>
        <dbReference type="ARBA" id="ARBA00023128"/>
    </source>
</evidence>
<dbReference type="Proteomes" id="UP001212997">
    <property type="component" value="Unassembled WGS sequence"/>
</dbReference>
<evidence type="ECO:0000256" key="5">
    <source>
        <dbReference type="ARBA" id="ARBA00022827"/>
    </source>
</evidence>
<keyword evidence="8" id="KW-0496">Mitochondrion</keyword>
<organism evidence="14 15">
    <name type="scientific">Meripilus lineatus</name>
    <dbReference type="NCBI Taxonomy" id="2056292"/>
    <lineage>
        <taxon>Eukaryota</taxon>
        <taxon>Fungi</taxon>
        <taxon>Dikarya</taxon>
        <taxon>Basidiomycota</taxon>
        <taxon>Agaricomycotina</taxon>
        <taxon>Agaricomycetes</taxon>
        <taxon>Polyporales</taxon>
        <taxon>Meripilaceae</taxon>
        <taxon>Meripilus</taxon>
    </lineage>
</organism>
<evidence type="ECO:0000256" key="6">
    <source>
        <dbReference type="ARBA" id="ARBA00022946"/>
    </source>
</evidence>
<dbReference type="FunFam" id="3.30.70.2740:FF:000001">
    <property type="entry name" value="D-lactate dehydrogenase mitochondrial"/>
    <property type="match status" value="1"/>
</dbReference>
<dbReference type="GO" id="GO:1903457">
    <property type="term" value="P:lactate catabolic process"/>
    <property type="evidence" value="ECO:0007669"/>
    <property type="project" value="TreeGrafter"/>
</dbReference>
<keyword evidence="15" id="KW-1185">Reference proteome</keyword>
<reference evidence="14" key="1">
    <citation type="submission" date="2022-07" db="EMBL/GenBank/DDBJ databases">
        <title>Genome Sequence of Physisporinus lineatus.</title>
        <authorList>
            <person name="Buettner E."/>
        </authorList>
    </citation>
    <scope>NUCLEOTIDE SEQUENCE</scope>
    <source>
        <strain evidence="14">VT162</strain>
    </source>
</reference>
<dbReference type="Gene3D" id="3.30.70.2740">
    <property type="match status" value="1"/>
</dbReference>
<keyword evidence="5" id="KW-0274">FAD</keyword>
<evidence type="ECO:0000256" key="10">
    <source>
        <dbReference type="ARBA" id="ARBA00051436"/>
    </source>
</evidence>
<dbReference type="PANTHER" id="PTHR11748:SF111">
    <property type="entry name" value="D-LACTATE DEHYDROGENASE, MITOCHONDRIAL-RELATED"/>
    <property type="match status" value="1"/>
</dbReference>
<evidence type="ECO:0000313" key="15">
    <source>
        <dbReference type="Proteomes" id="UP001212997"/>
    </source>
</evidence>
<dbReference type="Pfam" id="PF01565">
    <property type="entry name" value="FAD_binding_4"/>
    <property type="match status" value="1"/>
</dbReference>
<comment type="caution">
    <text evidence="14">The sequence shown here is derived from an EMBL/GenBank/DDBJ whole genome shotgun (WGS) entry which is preliminary data.</text>
</comment>
<feature type="transmembrane region" description="Helical" evidence="11">
    <location>
        <begin position="119"/>
        <end position="138"/>
    </location>
</feature>
<comment type="similarity">
    <text evidence="3">Belongs to the FAD-binding oxidoreductase/transferase type 4 family.</text>
</comment>
<dbReference type="PANTHER" id="PTHR11748">
    <property type="entry name" value="D-LACTATE DEHYDROGENASE"/>
    <property type="match status" value="1"/>
</dbReference>
<dbReference type="Gene3D" id="1.10.45.10">
    <property type="entry name" value="Vanillyl-alcohol Oxidase, Chain A, domain 4"/>
    <property type="match status" value="1"/>
</dbReference>
<keyword evidence="6" id="KW-0809">Transit peptide</keyword>
<comment type="cofactor">
    <cofactor evidence="1">
        <name>FAD</name>
        <dbReference type="ChEBI" id="CHEBI:57692"/>
    </cofactor>
</comment>
<keyword evidence="11" id="KW-1133">Transmembrane helix</keyword>
<dbReference type="FunFam" id="1.10.45.10:FF:000001">
    <property type="entry name" value="D-lactate dehydrogenase mitochondrial"/>
    <property type="match status" value="1"/>
</dbReference>
<dbReference type="GO" id="GO:0071949">
    <property type="term" value="F:FAD binding"/>
    <property type="evidence" value="ECO:0007669"/>
    <property type="project" value="InterPro"/>
</dbReference>
<dbReference type="EC" id="1.1.2.4" evidence="9"/>
<comment type="catalytic activity">
    <reaction evidence="10">
        <text>(R)-lactate + 2 Fe(III)-[cytochrome c] = 2 Fe(II)-[cytochrome c] + pyruvate + 2 H(+)</text>
        <dbReference type="Rhea" id="RHEA:13521"/>
        <dbReference type="Rhea" id="RHEA-COMP:10350"/>
        <dbReference type="Rhea" id="RHEA-COMP:14399"/>
        <dbReference type="ChEBI" id="CHEBI:15361"/>
        <dbReference type="ChEBI" id="CHEBI:15378"/>
        <dbReference type="ChEBI" id="CHEBI:16004"/>
        <dbReference type="ChEBI" id="CHEBI:29033"/>
        <dbReference type="ChEBI" id="CHEBI:29034"/>
        <dbReference type="EC" id="1.1.2.4"/>
    </reaction>
</comment>
<feature type="chain" id="PRO_5042129581" description="D-lactate dehydrogenase (cytochrome)" evidence="12">
    <location>
        <begin position="19"/>
        <end position="1092"/>
    </location>
</feature>
<feature type="signal peptide" evidence="12">
    <location>
        <begin position="1"/>
        <end position="18"/>
    </location>
</feature>
<feature type="transmembrane region" description="Helical" evidence="11">
    <location>
        <begin position="337"/>
        <end position="354"/>
    </location>
</feature>
<keyword evidence="11" id="KW-0812">Transmembrane</keyword>
<evidence type="ECO:0000256" key="11">
    <source>
        <dbReference type="SAM" id="Phobius"/>
    </source>
</evidence>
<dbReference type="InterPro" id="IPR016171">
    <property type="entry name" value="Vanillyl_alc_oxidase_C-sub2"/>
</dbReference>
<evidence type="ECO:0000256" key="3">
    <source>
        <dbReference type="ARBA" id="ARBA00008000"/>
    </source>
</evidence>
<dbReference type="InterPro" id="IPR004113">
    <property type="entry name" value="FAD-bd_oxidored_4_C"/>
</dbReference>
<feature type="transmembrane region" description="Helical" evidence="11">
    <location>
        <begin position="205"/>
        <end position="232"/>
    </location>
</feature>
<dbReference type="SUPFAM" id="SSF56176">
    <property type="entry name" value="FAD-binding/transporter-associated domain-like"/>
    <property type="match status" value="1"/>
</dbReference>
<dbReference type="GO" id="GO:0004458">
    <property type="term" value="F:D-lactate dehydrogenase (cytochrome) activity"/>
    <property type="evidence" value="ECO:0007669"/>
    <property type="project" value="UniProtKB-EC"/>
</dbReference>
<dbReference type="FunFam" id="3.30.465.10:FF:000014">
    <property type="entry name" value="D-lactate dehydrogenase (Cytochrome), putative"/>
    <property type="match status" value="1"/>
</dbReference>
<dbReference type="Pfam" id="PF02913">
    <property type="entry name" value="FAD-oxidase_C"/>
    <property type="match status" value="1"/>
</dbReference>
<evidence type="ECO:0000256" key="9">
    <source>
        <dbReference type="ARBA" id="ARBA00038897"/>
    </source>
</evidence>
<dbReference type="SUPFAM" id="SSF55103">
    <property type="entry name" value="FAD-linked oxidases, C-terminal domain"/>
    <property type="match status" value="1"/>
</dbReference>
<evidence type="ECO:0000256" key="1">
    <source>
        <dbReference type="ARBA" id="ARBA00001974"/>
    </source>
</evidence>
<dbReference type="InterPro" id="IPR036318">
    <property type="entry name" value="FAD-bd_PCMH-like_sf"/>
</dbReference>
<gene>
    <name evidence="14" type="ORF">NLI96_g2288</name>
</gene>
<keyword evidence="12" id="KW-0732">Signal</keyword>
<keyword evidence="7" id="KW-0560">Oxidoreductase</keyword>
<dbReference type="InterPro" id="IPR016166">
    <property type="entry name" value="FAD-bd_PCMH"/>
</dbReference>
<protein>
    <recommendedName>
        <fullName evidence="9">D-lactate dehydrogenase (cytochrome)</fullName>
        <ecNumber evidence="9">1.1.2.4</ecNumber>
    </recommendedName>
</protein>
<dbReference type="Gene3D" id="3.30.465.10">
    <property type="match status" value="1"/>
</dbReference>
<evidence type="ECO:0000256" key="4">
    <source>
        <dbReference type="ARBA" id="ARBA00022630"/>
    </source>
</evidence>
<dbReference type="GO" id="GO:0008720">
    <property type="term" value="F:D-lactate dehydrogenase (NAD+) activity"/>
    <property type="evidence" value="ECO:0007669"/>
    <property type="project" value="TreeGrafter"/>
</dbReference>
<keyword evidence="4" id="KW-0285">Flavoprotein</keyword>
<feature type="transmembrane region" description="Helical" evidence="11">
    <location>
        <begin position="158"/>
        <end position="184"/>
    </location>
</feature>
<evidence type="ECO:0000256" key="7">
    <source>
        <dbReference type="ARBA" id="ARBA00023002"/>
    </source>
</evidence>
<evidence type="ECO:0000313" key="14">
    <source>
        <dbReference type="EMBL" id="KAJ3489222.1"/>
    </source>
</evidence>
<feature type="domain" description="FAD-binding PCMH-type" evidence="13">
    <location>
        <begin position="616"/>
        <end position="797"/>
    </location>
</feature>
<comment type="subcellular location">
    <subcellularLocation>
        <location evidence="2">Mitochondrion</location>
    </subcellularLocation>
</comment>
<dbReference type="PROSITE" id="PS51387">
    <property type="entry name" value="FAD_PCMH"/>
    <property type="match status" value="1"/>
</dbReference>
<keyword evidence="11" id="KW-0472">Membrane</keyword>
<evidence type="ECO:0000259" key="13">
    <source>
        <dbReference type="PROSITE" id="PS51387"/>
    </source>
</evidence>